<dbReference type="PATRIC" id="fig|1111454.3.peg.522"/>
<accession>U7USB5</accession>
<name>U7USB5_9FIRM</name>
<organism evidence="1 2">
    <name type="scientific">Megasphaera vaginalis</name>
    <name type="common">ex Srinivasan et al. 2021</name>
    <dbReference type="NCBI Taxonomy" id="1111454"/>
    <lineage>
        <taxon>Bacteria</taxon>
        <taxon>Bacillati</taxon>
        <taxon>Bacillota</taxon>
        <taxon>Negativicutes</taxon>
        <taxon>Veillonellales</taxon>
        <taxon>Veillonellaceae</taxon>
        <taxon>Megasphaera</taxon>
    </lineage>
</organism>
<comment type="caution">
    <text evidence="1">The sequence shown here is derived from an EMBL/GenBank/DDBJ whole genome shotgun (WGS) entry which is preliminary data.</text>
</comment>
<dbReference type="AlphaFoldDB" id="U7USB5"/>
<protein>
    <submittedName>
        <fullName evidence="1">Uncharacterized protein</fullName>
    </submittedName>
</protein>
<keyword evidence="2" id="KW-1185">Reference proteome</keyword>
<proteinExistence type="predicted"/>
<reference evidence="1 2" key="1">
    <citation type="submission" date="2013-09" db="EMBL/GenBank/DDBJ databases">
        <authorList>
            <person name="Durkin A.S."/>
            <person name="Haft D.R."/>
            <person name="McCorrison J."/>
            <person name="Torralba M."/>
            <person name="Gillis M."/>
            <person name="Haft D.H."/>
            <person name="Methe B."/>
            <person name="Sutton G."/>
            <person name="Nelson K.E."/>
        </authorList>
    </citation>
    <scope>NUCLEOTIDE SEQUENCE [LARGE SCALE GENOMIC DNA]</scope>
    <source>
        <strain evidence="1 2">BV3C16-1</strain>
    </source>
</reference>
<evidence type="ECO:0000313" key="2">
    <source>
        <dbReference type="Proteomes" id="UP000017090"/>
    </source>
</evidence>
<dbReference type="EMBL" id="AWXA01000008">
    <property type="protein sequence ID" value="ERT61789.1"/>
    <property type="molecule type" value="Genomic_DNA"/>
</dbReference>
<dbReference type="Proteomes" id="UP000017090">
    <property type="component" value="Unassembled WGS sequence"/>
</dbReference>
<evidence type="ECO:0000313" key="1">
    <source>
        <dbReference type="EMBL" id="ERT61789.1"/>
    </source>
</evidence>
<sequence>MYRSVGKRFCFLAAGGREGVTGKAAAMRCFFTCRELDVGCNRGE</sequence>
<gene>
    <name evidence="1" type="ORF">HMPREF1250_2185</name>
</gene>